<dbReference type="InterPro" id="IPR039565">
    <property type="entry name" value="BamD-like"/>
</dbReference>
<accession>A0A7V3E8C2</accession>
<dbReference type="SUPFAM" id="SSF48452">
    <property type="entry name" value="TPR-like"/>
    <property type="match status" value="1"/>
</dbReference>
<evidence type="ECO:0000259" key="5">
    <source>
        <dbReference type="Pfam" id="PF13525"/>
    </source>
</evidence>
<dbReference type="PROSITE" id="PS51257">
    <property type="entry name" value="PROKAR_LIPOPROTEIN"/>
    <property type="match status" value="1"/>
</dbReference>
<proteinExistence type="predicted"/>
<evidence type="ECO:0000313" key="6">
    <source>
        <dbReference type="EMBL" id="HFI92806.1"/>
    </source>
</evidence>
<evidence type="ECO:0000256" key="4">
    <source>
        <dbReference type="SAM" id="SignalP"/>
    </source>
</evidence>
<dbReference type="InterPro" id="IPR011990">
    <property type="entry name" value="TPR-like_helical_dom_sf"/>
</dbReference>
<comment type="caution">
    <text evidence="6">The sequence shown here is derived from an EMBL/GenBank/DDBJ whole genome shotgun (WGS) entry which is preliminary data.</text>
</comment>
<dbReference type="EMBL" id="DSUJ01000011">
    <property type="protein sequence ID" value="HFI92806.1"/>
    <property type="molecule type" value="Genomic_DNA"/>
</dbReference>
<dbReference type="InterPro" id="IPR017689">
    <property type="entry name" value="BamD"/>
</dbReference>
<evidence type="ECO:0000256" key="1">
    <source>
        <dbReference type="ARBA" id="ARBA00022729"/>
    </source>
</evidence>
<dbReference type="RefSeq" id="WP_304144324.1">
    <property type="nucleotide sequence ID" value="NZ_JAOAIE010000038.1"/>
</dbReference>
<feature type="signal peptide" evidence="4">
    <location>
        <begin position="1"/>
        <end position="20"/>
    </location>
</feature>
<organism evidence="6">
    <name type="scientific">Ignavibacterium album</name>
    <dbReference type="NCBI Taxonomy" id="591197"/>
    <lineage>
        <taxon>Bacteria</taxon>
        <taxon>Pseudomonadati</taxon>
        <taxon>Ignavibacteriota</taxon>
        <taxon>Ignavibacteria</taxon>
        <taxon>Ignavibacteriales</taxon>
        <taxon>Ignavibacteriaceae</taxon>
        <taxon>Ignavibacterium</taxon>
    </lineage>
</organism>
<feature type="chain" id="PRO_5031041697" evidence="4">
    <location>
        <begin position="21"/>
        <end position="253"/>
    </location>
</feature>
<evidence type="ECO:0000256" key="3">
    <source>
        <dbReference type="ARBA" id="ARBA00023237"/>
    </source>
</evidence>
<dbReference type="AlphaFoldDB" id="A0A7V3E8C2"/>
<sequence>MLKKLFALSVLILIITSCSGSIDTTNLSAEERLAYSIKLYENEDYEDAAKEFEALLLQFPGSSVSDDAQYYLGMTRYKRGEYIIGAYEFSKLIKGMPTSEFVPQAQYMLAECYYQLSPDYSLDQKYTKKAIEEFQVFIDFFPLDSKVADAEKKITELNDKLALKEFDTARIYEKLEYTKAALKYYDNVMEIYHDTKYAPLAHYNKINLLVSKNRNQEALDAAISFMQKYPNDPNFSSVEKIKASLESKLSASN</sequence>
<evidence type="ECO:0000256" key="2">
    <source>
        <dbReference type="ARBA" id="ARBA00023136"/>
    </source>
</evidence>
<keyword evidence="2" id="KW-0472">Membrane</keyword>
<feature type="domain" description="Outer membrane lipoprotein BamD-like" evidence="5">
    <location>
        <begin position="40"/>
        <end position="200"/>
    </location>
</feature>
<reference evidence="6" key="1">
    <citation type="journal article" date="2020" name="mSystems">
        <title>Genome- and Community-Level Interaction Insights into Carbon Utilization and Element Cycling Functions of Hydrothermarchaeota in Hydrothermal Sediment.</title>
        <authorList>
            <person name="Zhou Z."/>
            <person name="Liu Y."/>
            <person name="Xu W."/>
            <person name="Pan J."/>
            <person name="Luo Z.H."/>
            <person name="Li M."/>
        </authorList>
    </citation>
    <scope>NUCLEOTIDE SEQUENCE [LARGE SCALE GENOMIC DNA]</scope>
    <source>
        <strain evidence="6">SpSt-479</strain>
    </source>
</reference>
<gene>
    <name evidence="6" type="primary">bamD</name>
    <name evidence="6" type="ORF">ENS31_14905</name>
</gene>
<keyword evidence="3" id="KW-0998">Cell outer membrane</keyword>
<dbReference type="NCBIfam" id="TIGR03302">
    <property type="entry name" value="OM_YfiO"/>
    <property type="match status" value="1"/>
</dbReference>
<name>A0A7V3E8C2_9BACT</name>
<dbReference type="Pfam" id="PF13525">
    <property type="entry name" value="YfiO"/>
    <property type="match status" value="1"/>
</dbReference>
<protein>
    <submittedName>
        <fullName evidence="6">Outer membrane protein assembly factor BamD</fullName>
    </submittedName>
</protein>
<dbReference type="Gene3D" id="1.25.40.10">
    <property type="entry name" value="Tetratricopeptide repeat domain"/>
    <property type="match status" value="1"/>
</dbReference>
<keyword evidence="1 4" id="KW-0732">Signal</keyword>